<proteinExistence type="predicted"/>
<feature type="domain" description="CsgH-like" evidence="2">
    <location>
        <begin position="38"/>
        <end position="125"/>
    </location>
</feature>
<evidence type="ECO:0000313" key="4">
    <source>
        <dbReference type="Proteomes" id="UP000053176"/>
    </source>
</evidence>
<evidence type="ECO:0000256" key="1">
    <source>
        <dbReference type="SAM" id="SignalP"/>
    </source>
</evidence>
<feature type="signal peptide" evidence="1">
    <location>
        <begin position="1"/>
        <end position="23"/>
    </location>
</feature>
<gene>
    <name evidence="3" type="ORF">AU467_08445</name>
</gene>
<accession>A0A117N217</accession>
<organism evidence="3 4">
    <name type="scientific">Rhizobium loti</name>
    <name type="common">Mesorhizobium loti</name>
    <dbReference type="NCBI Taxonomy" id="381"/>
    <lineage>
        <taxon>Bacteria</taxon>
        <taxon>Pseudomonadati</taxon>
        <taxon>Pseudomonadota</taxon>
        <taxon>Alphaproteobacteria</taxon>
        <taxon>Hyphomicrobiales</taxon>
        <taxon>Phyllobacteriaceae</taxon>
        <taxon>Mesorhizobium</taxon>
    </lineage>
</organism>
<feature type="chain" id="PRO_5007151678" description="CsgH-like domain-containing protein" evidence="1">
    <location>
        <begin position="24"/>
        <end position="133"/>
    </location>
</feature>
<dbReference type="Pfam" id="PF21112">
    <property type="entry name" value="CsgH"/>
    <property type="match status" value="1"/>
</dbReference>
<dbReference type="AlphaFoldDB" id="A0A117N217"/>
<dbReference type="InterPro" id="IPR047726">
    <property type="entry name" value="CsgH_dom"/>
</dbReference>
<keyword evidence="1" id="KW-0732">Signal</keyword>
<dbReference type="NCBIfam" id="NF041112">
    <property type="entry name" value="chap_CsgH_alph"/>
    <property type="match status" value="1"/>
</dbReference>
<name>A0A117N217_RHILI</name>
<dbReference type="EMBL" id="LPWA01000153">
    <property type="protein sequence ID" value="KUM23842.1"/>
    <property type="molecule type" value="Genomic_DNA"/>
</dbReference>
<dbReference type="Proteomes" id="UP000053176">
    <property type="component" value="Unassembled WGS sequence"/>
</dbReference>
<dbReference type="InterPro" id="IPR048632">
    <property type="entry name" value="CsgH-like"/>
</dbReference>
<protein>
    <recommendedName>
        <fullName evidence="2">CsgH-like domain-containing protein</fullName>
    </recommendedName>
</protein>
<evidence type="ECO:0000313" key="3">
    <source>
        <dbReference type="EMBL" id="KUM23842.1"/>
    </source>
</evidence>
<reference evidence="3 4" key="1">
    <citation type="submission" date="2015-12" db="EMBL/GenBank/DDBJ databases">
        <title>Draft genome sequence of Mesorhizobium sp. UFLA 01-765, a multitolerant efficient symbiont and plant-growth promoting strain isolated from Zn-mining soil using Leucaena leucocephala as a trap plant.</title>
        <authorList>
            <person name="Rangel W.M."/>
            <person name="Thijs S."/>
            <person name="Longatti S.M."/>
            <person name="Moreira F.M."/>
            <person name="Weyens N."/>
            <person name="Vangronsveld J."/>
            <person name="Van Hamme J.D."/>
            <person name="Bottos E.M."/>
            <person name="Rineau F."/>
        </authorList>
    </citation>
    <scope>NUCLEOTIDE SEQUENCE [LARGE SCALE GENOMIC DNA]</scope>
    <source>
        <strain evidence="3 4">UFLA 01-765</strain>
    </source>
</reference>
<dbReference type="InterPro" id="IPR053722">
    <property type="entry name" value="Curli_assembly_CsgC/AgfC"/>
</dbReference>
<comment type="caution">
    <text evidence="3">The sequence shown here is derived from an EMBL/GenBank/DDBJ whole genome shotgun (WGS) entry which is preliminary data.</text>
</comment>
<dbReference type="OrthoDB" id="8386201at2"/>
<dbReference type="Gene3D" id="2.60.40.2420">
    <property type="match status" value="1"/>
</dbReference>
<sequence length="133" mass="12937">MTRLDKRAAAAAAALLAVIAAGATGATAGKDGSASGPLRCEIRDTVQGDAILLEPMIHADRSISGTYTVSVSGGGTSGSTNIRQGGAFEASPGIPASLGRMSVGANGAAYDVRLKVTAGGTSVSCVKQVSGAT</sequence>
<evidence type="ECO:0000259" key="2">
    <source>
        <dbReference type="Pfam" id="PF21112"/>
    </source>
</evidence>